<sequence length="184" mass="21892">MGNTKRKIADGLQEMLHEKPLRKITVQDIMDCKNMKRQSFYYHFQDIYGVIEWIYQEDFVKQAAYDENETFEDWISKVVRIIKENHFFYRKVLENIRRERLMEELIPVVDEQLRSRFWSEKQGNYLAESFIVKSVCHFMLDCVAMKKGPEEEEVLAAVENIRAMLQHPFGSILVLPTTKSTMTA</sequence>
<gene>
    <name evidence="1" type="ORF">E5329_00465</name>
</gene>
<comment type="caution">
    <text evidence="1">The sequence shown here is derived from an EMBL/GenBank/DDBJ whole genome shotgun (WGS) entry which is preliminary data.</text>
</comment>
<keyword evidence="2" id="KW-1185">Reference proteome</keyword>
<protein>
    <submittedName>
        <fullName evidence="1">Uncharacterized protein</fullName>
    </submittedName>
</protein>
<evidence type="ECO:0000313" key="2">
    <source>
        <dbReference type="Proteomes" id="UP000304953"/>
    </source>
</evidence>
<organism evidence="1 2">
    <name type="scientific">Petralouisia muris</name>
    <dbReference type="NCBI Taxonomy" id="3032872"/>
    <lineage>
        <taxon>Bacteria</taxon>
        <taxon>Bacillati</taxon>
        <taxon>Bacillota</taxon>
        <taxon>Clostridia</taxon>
        <taxon>Lachnospirales</taxon>
        <taxon>Lachnospiraceae</taxon>
        <taxon>Petralouisia</taxon>
    </lineage>
</organism>
<accession>A0AC61S1D5</accession>
<proteinExistence type="predicted"/>
<name>A0AC61S1D5_9FIRM</name>
<dbReference type="EMBL" id="SRYA01000001">
    <property type="protein sequence ID" value="TGY98289.1"/>
    <property type="molecule type" value="Genomic_DNA"/>
</dbReference>
<dbReference type="Proteomes" id="UP000304953">
    <property type="component" value="Unassembled WGS sequence"/>
</dbReference>
<evidence type="ECO:0000313" key="1">
    <source>
        <dbReference type="EMBL" id="TGY98289.1"/>
    </source>
</evidence>
<reference evidence="1" key="1">
    <citation type="submission" date="2019-04" db="EMBL/GenBank/DDBJ databases">
        <title>Microbes associate with the intestines of laboratory mice.</title>
        <authorList>
            <person name="Navarre W."/>
            <person name="Wong E."/>
            <person name="Huang K."/>
            <person name="Tropini C."/>
            <person name="Ng K."/>
            <person name="Yu B."/>
        </authorList>
    </citation>
    <scope>NUCLEOTIDE SEQUENCE</scope>
    <source>
        <strain evidence="1">NM01_1-7b</strain>
    </source>
</reference>